<evidence type="ECO:0000313" key="1">
    <source>
        <dbReference type="EMBL" id="KKL92013.1"/>
    </source>
</evidence>
<sequence>MSNKDKLFQVIHTNGTVVLNYYSLELAKAHARTLNQIALDNGRLDRYLAIQNPDTPQEEL</sequence>
<accession>A0A0F9G091</accession>
<gene>
    <name evidence="1" type="ORF">LCGC14_1888940</name>
</gene>
<protein>
    <submittedName>
        <fullName evidence="1">Uncharacterized protein</fullName>
    </submittedName>
</protein>
<dbReference type="AlphaFoldDB" id="A0A0F9G091"/>
<reference evidence="1" key="1">
    <citation type="journal article" date="2015" name="Nature">
        <title>Complex archaea that bridge the gap between prokaryotes and eukaryotes.</title>
        <authorList>
            <person name="Spang A."/>
            <person name="Saw J.H."/>
            <person name="Jorgensen S.L."/>
            <person name="Zaremba-Niedzwiedzka K."/>
            <person name="Martijn J."/>
            <person name="Lind A.E."/>
            <person name="van Eijk R."/>
            <person name="Schleper C."/>
            <person name="Guy L."/>
            <person name="Ettema T.J."/>
        </authorList>
    </citation>
    <scope>NUCLEOTIDE SEQUENCE</scope>
</reference>
<name>A0A0F9G091_9ZZZZ</name>
<comment type="caution">
    <text evidence="1">The sequence shown here is derived from an EMBL/GenBank/DDBJ whole genome shotgun (WGS) entry which is preliminary data.</text>
</comment>
<organism evidence="1">
    <name type="scientific">marine sediment metagenome</name>
    <dbReference type="NCBI Taxonomy" id="412755"/>
    <lineage>
        <taxon>unclassified sequences</taxon>
        <taxon>metagenomes</taxon>
        <taxon>ecological metagenomes</taxon>
    </lineage>
</organism>
<proteinExistence type="predicted"/>
<dbReference type="EMBL" id="LAZR01019582">
    <property type="protein sequence ID" value="KKL92013.1"/>
    <property type="molecule type" value="Genomic_DNA"/>
</dbReference>